<dbReference type="RefSeq" id="XP_004180496.1">
    <property type="nucleotide sequence ID" value="XM_004180448.1"/>
</dbReference>
<protein>
    <submittedName>
        <fullName evidence="3">Uncharacterized protein</fullName>
    </submittedName>
</protein>
<keyword evidence="2" id="KW-1133">Transmembrane helix</keyword>
<dbReference type="HOGENOM" id="CLU_821776_0_0_1"/>
<sequence length="338" mass="38653">MASFTLVYFGTNLLFIQNFHFDAHWHIYQEFNQFIFLPLNIFLKLFFNTSIINILYNSKKISVFYFFIAIIQYFLVIVSFGIMIGLLTGGFLGYIQSNLKVPDYSIDIPIWKYSTLIFSFIKIRFFETQTSIKDVLYSIKANFRRLFKNINIIITDDIMTSDSIINTINDTPNIDNKTSNIDMNDSKYLRNSLIDYGSTPTPTLRSKKNSDITPNRSSLPTKEEVLDLMTKLPSNYFQNDNNNDYINGAIQLQTPKSENGTFDNSIESNNNFGSQEGDSTSDMSDIWDNTTNTNIPNSLRTDTDAGYTTIPTTISTGQFIKATGRSSPITSTTRKYTK</sequence>
<organism evidence="3 4">
    <name type="scientific">Henningerozyma blattae (strain ATCC 34711 / CBS 6284 / DSM 70876 / NBRC 10599 / NRRL Y-10934 / UCD 77-7)</name>
    <name type="common">Yeast</name>
    <name type="synonym">Tetrapisispora blattae</name>
    <dbReference type="NCBI Taxonomy" id="1071380"/>
    <lineage>
        <taxon>Eukaryota</taxon>
        <taxon>Fungi</taxon>
        <taxon>Dikarya</taxon>
        <taxon>Ascomycota</taxon>
        <taxon>Saccharomycotina</taxon>
        <taxon>Saccharomycetes</taxon>
        <taxon>Saccharomycetales</taxon>
        <taxon>Saccharomycetaceae</taxon>
        <taxon>Henningerozyma</taxon>
    </lineage>
</organism>
<dbReference type="STRING" id="1071380.I2H3M5"/>
<dbReference type="GeneID" id="14496013"/>
<dbReference type="OrthoDB" id="4069321at2759"/>
<accession>I2H3M5</accession>
<feature type="transmembrane region" description="Helical" evidence="2">
    <location>
        <begin position="34"/>
        <end position="56"/>
    </location>
</feature>
<keyword evidence="2" id="KW-0472">Membrane</keyword>
<evidence type="ECO:0000313" key="3">
    <source>
        <dbReference type="EMBL" id="CCH60977.1"/>
    </source>
</evidence>
<dbReference type="InParanoid" id="I2H3M5"/>
<feature type="region of interest" description="Disordered" evidence="1">
    <location>
        <begin position="262"/>
        <end position="300"/>
    </location>
</feature>
<feature type="transmembrane region" description="Helical" evidence="2">
    <location>
        <begin position="63"/>
        <end position="95"/>
    </location>
</feature>
<name>I2H3M5_HENB6</name>
<dbReference type="EMBL" id="HE806319">
    <property type="protein sequence ID" value="CCH60977.1"/>
    <property type="molecule type" value="Genomic_DNA"/>
</dbReference>
<reference evidence="3 4" key="1">
    <citation type="journal article" date="2011" name="Proc. Natl. Acad. Sci. U.S.A.">
        <title>Evolutionary erosion of yeast sex chromosomes by mating-type switching accidents.</title>
        <authorList>
            <person name="Gordon J.L."/>
            <person name="Armisen D."/>
            <person name="Proux-Wera E."/>
            <person name="Oheigeartaigh S.S."/>
            <person name="Byrne K.P."/>
            <person name="Wolfe K.H."/>
        </authorList>
    </citation>
    <scope>NUCLEOTIDE SEQUENCE [LARGE SCALE GENOMIC DNA]</scope>
    <source>
        <strain evidence="4">ATCC 34711 / CBS 6284 / DSM 70876 / NBRC 10599 / NRRL Y-10934 / UCD 77-7</strain>
    </source>
</reference>
<evidence type="ECO:0000256" key="1">
    <source>
        <dbReference type="SAM" id="MobiDB-lite"/>
    </source>
</evidence>
<keyword evidence="4" id="KW-1185">Reference proteome</keyword>
<keyword evidence="2" id="KW-0812">Transmembrane</keyword>
<evidence type="ECO:0000256" key="2">
    <source>
        <dbReference type="SAM" id="Phobius"/>
    </source>
</evidence>
<proteinExistence type="predicted"/>
<feature type="region of interest" description="Disordered" evidence="1">
    <location>
        <begin position="199"/>
        <end position="218"/>
    </location>
</feature>
<gene>
    <name evidence="3" type="primary">TBLA0D04810</name>
    <name evidence="3" type="ORF">TBLA_0D04810</name>
</gene>
<dbReference type="AlphaFoldDB" id="I2H3M5"/>
<evidence type="ECO:0000313" key="4">
    <source>
        <dbReference type="Proteomes" id="UP000002866"/>
    </source>
</evidence>
<dbReference type="Proteomes" id="UP000002866">
    <property type="component" value="Chromosome 4"/>
</dbReference>
<dbReference type="KEGG" id="tbl:TBLA_0D04810"/>